<dbReference type="Pfam" id="PF07729">
    <property type="entry name" value="FCD"/>
    <property type="match status" value="1"/>
</dbReference>
<dbReference type="EMBL" id="JACHIF010000006">
    <property type="protein sequence ID" value="MBB5038914.1"/>
    <property type="molecule type" value="Genomic_DNA"/>
</dbReference>
<dbReference type="Pfam" id="PF00392">
    <property type="entry name" value="GntR"/>
    <property type="match status" value="1"/>
</dbReference>
<dbReference type="CDD" id="cd07377">
    <property type="entry name" value="WHTH_GntR"/>
    <property type="match status" value="1"/>
</dbReference>
<dbReference type="Proteomes" id="UP000534294">
    <property type="component" value="Unassembled WGS sequence"/>
</dbReference>
<accession>A0A7W8DQK9</accession>
<dbReference type="PANTHER" id="PTHR43537">
    <property type="entry name" value="TRANSCRIPTIONAL REGULATOR, GNTR FAMILY"/>
    <property type="match status" value="1"/>
</dbReference>
<dbReference type="SUPFAM" id="SSF46785">
    <property type="entry name" value="Winged helix' DNA-binding domain"/>
    <property type="match status" value="1"/>
</dbReference>
<dbReference type="InterPro" id="IPR036390">
    <property type="entry name" value="WH_DNA-bd_sf"/>
</dbReference>
<dbReference type="SMART" id="SM00345">
    <property type="entry name" value="HTH_GNTR"/>
    <property type="match status" value="1"/>
</dbReference>
<dbReference type="Gene3D" id="1.20.120.530">
    <property type="entry name" value="GntR ligand-binding domain-like"/>
    <property type="match status" value="1"/>
</dbReference>
<dbReference type="GO" id="GO:0003677">
    <property type="term" value="F:DNA binding"/>
    <property type="evidence" value="ECO:0007669"/>
    <property type="project" value="UniProtKB-KW"/>
</dbReference>
<name>A0A7W8DQK9_9BACT</name>
<comment type="caution">
    <text evidence="5">The sequence shown here is derived from an EMBL/GenBank/DDBJ whole genome shotgun (WGS) entry which is preliminary data.</text>
</comment>
<dbReference type="InterPro" id="IPR008920">
    <property type="entry name" value="TF_FadR/GntR_C"/>
</dbReference>
<dbReference type="InterPro" id="IPR036388">
    <property type="entry name" value="WH-like_DNA-bd_sf"/>
</dbReference>
<dbReference type="SMART" id="SM00895">
    <property type="entry name" value="FCD"/>
    <property type="match status" value="1"/>
</dbReference>
<dbReference type="PANTHER" id="PTHR43537:SF24">
    <property type="entry name" value="GLUCONATE OPERON TRANSCRIPTIONAL REPRESSOR"/>
    <property type="match status" value="1"/>
</dbReference>
<evidence type="ECO:0000256" key="3">
    <source>
        <dbReference type="ARBA" id="ARBA00023163"/>
    </source>
</evidence>
<dbReference type="PROSITE" id="PS50949">
    <property type="entry name" value="HTH_GNTR"/>
    <property type="match status" value="1"/>
</dbReference>
<keyword evidence="1" id="KW-0805">Transcription regulation</keyword>
<dbReference type="InterPro" id="IPR000524">
    <property type="entry name" value="Tscrpt_reg_HTH_GntR"/>
</dbReference>
<dbReference type="InterPro" id="IPR011711">
    <property type="entry name" value="GntR_C"/>
</dbReference>
<keyword evidence="2 5" id="KW-0238">DNA-binding</keyword>
<gene>
    <name evidence="5" type="ORF">HNQ64_003179</name>
</gene>
<sequence length="217" mass="23618">MMTDVQPPSSFLTKSRQTFLELRSQILDGRIPPGTRLTLRPVAKQLGVGMNVVGEALRALEHEGLVEVEPRVGARVRSRDLAAIRAEFILRLALECEAARQCAARLEIGSLRALEKLAKRVDALVAEGGDLESARQADIDFHLAVARLSEVPTLEAALAPLLPRLVVLDQAVNPALEFPAASHERLVQAMQKSEDAAAEAMREHILDAMHWALGAGF</sequence>
<proteinExistence type="predicted"/>
<evidence type="ECO:0000256" key="1">
    <source>
        <dbReference type="ARBA" id="ARBA00023015"/>
    </source>
</evidence>
<feature type="domain" description="HTH gntR-type" evidence="4">
    <location>
        <begin position="12"/>
        <end position="79"/>
    </location>
</feature>
<dbReference type="GO" id="GO:0003700">
    <property type="term" value="F:DNA-binding transcription factor activity"/>
    <property type="evidence" value="ECO:0007669"/>
    <property type="project" value="InterPro"/>
</dbReference>
<dbReference type="SUPFAM" id="SSF48008">
    <property type="entry name" value="GntR ligand-binding domain-like"/>
    <property type="match status" value="1"/>
</dbReference>
<evidence type="ECO:0000313" key="5">
    <source>
        <dbReference type="EMBL" id="MBB5038914.1"/>
    </source>
</evidence>
<dbReference type="AlphaFoldDB" id="A0A7W8DQK9"/>
<organism evidence="5 6">
    <name type="scientific">Prosthecobacter dejongeii</name>
    <dbReference type="NCBI Taxonomy" id="48465"/>
    <lineage>
        <taxon>Bacteria</taxon>
        <taxon>Pseudomonadati</taxon>
        <taxon>Verrucomicrobiota</taxon>
        <taxon>Verrucomicrobiia</taxon>
        <taxon>Verrucomicrobiales</taxon>
        <taxon>Verrucomicrobiaceae</taxon>
        <taxon>Prosthecobacter</taxon>
    </lineage>
</organism>
<reference evidence="5 6" key="1">
    <citation type="submission" date="2020-08" db="EMBL/GenBank/DDBJ databases">
        <title>Genomic Encyclopedia of Type Strains, Phase IV (KMG-IV): sequencing the most valuable type-strain genomes for metagenomic binning, comparative biology and taxonomic classification.</title>
        <authorList>
            <person name="Goeker M."/>
        </authorList>
    </citation>
    <scope>NUCLEOTIDE SEQUENCE [LARGE SCALE GENOMIC DNA]</scope>
    <source>
        <strain evidence="5 6">DSM 12251</strain>
    </source>
</reference>
<dbReference type="RefSeq" id="WP_184210149.1">
    <property type="nucleotide sequence ID" value="NZ_JACHIF010000006.1"/>
</dbReference>
<keyword evidence="3" id="KW-0804">Transcription</keyword>
<evidence type="ECO:0000259" key="4">
    <source>
        <dbReference type="PROSITE" id="PS50949"/>
    </source>
</evidence>
<protein>
    <submittedName>
        <fullName evidence="5">DNA-binding GntR family transcriptional regulator</fullName>
    </submittedName>
</protein>
<evidence type="ECO:0000313" key="6">
    <source>
        <dbReference type="Proteomes" id="UP000534294"/>
    </source>
</evidence>
<keyword evidence="6" id="KW-1185">Reference proteome</keyword>
<dbReference type="Gene3D" id="1.10.10.10">
    <property type="entry name" value="Winged helix-like DNA-binding domain superfamily/Winged helix DNA-binding domain"/>
    <property type="match status" value="1"/>
</dbReference>
<evidence type="ECO:0000256" key="2">
    <source>
        <dbReference type="ARBA" id="ARBA00023125"/>
    </source>
</evidence>